<sequence length="69" mass="7721">MLNHYSQLLIVLKNQTPLVAIAYIDISGSAAFARADSDGISGYGFTDYFNLLKIQGKWQVVNKMFVSNY</sequence>
<reference evidence="2 6" key="1">
    <citation type="submission" date="2018-08" db="EMBL/GenBank/DDBJ databases">
        <title>Draft genome of Streptococcus sp .nov. Z2.</title>
        <authorList>
            <person name="Tian Z."/>
        </authorList>
    </citation>
    <scope>NUCLEOTIDE SEQUENCE [LARGE SCALE GENOMIC DNA]</scope>
    <source>
        <strain evidence="2 6">Z2</strain>
    </source>
</reference>
<keyword evidence="6" id="KW-1185">Reference proteome</keyword>
<evidence type="ECO:0008006" key="7">
    <source>
        <dbReference type="Google" id="ProtNLM"/>
    </source>
</evidence>
<gene>
    <name evidence="1" type="ORF">DDV21_007555</name>
    <name evidence="2" type="ORF">DDV22_03445</name>
    <name evidence="3" type="ORF">DDV23_03435</name>
</gene>
<protein>
    <recommendedName>
        <fullName evidence="7">Nuclear transport factor 2 family protein</fullName>
    </recommendedName>
</protein>
<proteinExistence type="predicted"/>
<dbReference type="RefSeq" id="WP_116877715.1">
    <property type="nucleotide sequence ID" value="NZ_CP031733.1"/>
</dbReference>
<dbReference type="Gene3D" id="3.10.450.50">
    <property type="match status" value="1"/>
</dbReference>
<dbReference type="Proteomes" id="UP000246115">
    <property type="component" value="Chromosome"/>
</dbReference>
<dbReference type="EMBL" id="QVQY01000006">
    <property type="protein sequence ID" value="RFU51376.1"/>
    <property type="molecule type" value="Genomic_DNA"/>
</dbReference>
<dbReference type="EMBL" id="CP031733">
    <property type="protein sequence ID" value="AXQ78949.1"/>
    <property type="molecule type" value="Genomic_DNA"/>
</dbReference>
<dbReference type="InterPro" id="IPR039437">
    <property type="entry name" value="FrzH/put_lumazine-bd"/>
</dbReference>
<dbReference type="Proteomes" id="UP000262901">
    <property type="component" value="Unassembled WGS sequence"/>
</dbReference>
<reference evidence="1" key="4">
    <citation type="journal article" date="2019" name="Int. J. Syst. Evol. Microbiol.">
        <title>Streptococcus chenjunshii sp. nov. isolated from feces of Tibetan antelopes.</title>
        <authorList>
            <person name="Tian Z."/>
            <person name="Lu S."/>
            <person name="Jin D."/>
            <person name="Yang J."/>
            <person name="Pu J."/>
            <person name="Lai X.H."/>
            <person name="Bai X.N."/>
            <person name="Wu X.M."/>
            <person name="Li J."/>
            <person name="Wang S."/>
            <person name="Xu J."/>
        </authorList>
    </citation>
    <scope>NUCLEOTIDE SEQUENCE</scope>
    <source>
        <strain evidence="1">Z15</strain>
    </source>
</reference>
<evidence type="ECO:0000313" key="2">
    <source>
        <dbReference type="EMBL" id="RFU51376.1"/>
    </source>
</evidence>
<dbReference type="Proteomes" id="UP000264056">
    <property type="component" value="Unassembled WGS sequence"/>
</dbReference>
<evidence type="ECO:0000313" key="4">
    <source>
        <dbReference type="Proteomes" id="UP000246115"/>
    </source>
</evidence>
<evidence type="ECO:0000313" key="6">
    <source>
        <dbReference type="Proteomes" id="UP000264056"/>
    </source>
</evidence>
<dbReference type="InterPro" id="IPR032710">
    <property type="entry name" value="NTF2-like_dom_sf"/>
</dbReference>
<evidence type="ECO:0000313" key="1">
    <source>
        <dbReference type="EMBL" id="AXQ78949.1"/>
    </source>
</evidence>
<accession>A0A372KNN0</accession>
<dbReference type="AlphaFoldDB" id="A0A372KNN0"/>
<organism evidence="3 5">
    <name type="scientific">Streptococcus chenjunshii</name>
    <dbReference type="NCBI Taxonomy" id="2173853"/>
    <lineage>
        <taxon>Bacteria</taxon>
        <taxon>Bacillati</taxon>
        <taxon>Bacillota</taxon>
        <taxon>Bacilli</taxon>
        <taxon>Lactobacillales</taxon>
        <taxon>Streptococcaceae</taxon>
        <taxon>Streptococcus</taxon>
    </lineage>
</organism>
<name>A0A372KNN0_9STRE</name>
<dbReference type="OrthoDB" id="5676998at2"/>
<reference evidence="4" key="3">
    <citation type="submission" date="2018-08" db="EMBL/GenBank/DDBJ databases">
        <title>Streptococcus chenjunshii sp. nov., isolated from stools sample of the Tibetan antelope in the Qinghai-Tibet plateau, China.</title>
        <authorList>
            <person name="Tian Z."/>
        </authorList>
    </citation>
    <scope>NUCLEOTIDE SEQUENCE [LARGE SCALE GENOMIC DNA]</scope>
    <source>
        <strain evidence="4">Z15</strain>
    </source>
</reference>
<evidence type="ECO:0000313" key="5">
    <source>
        <dbReference type="Proteomes" id="UP000262901"/>
    </source>
</evidence>
<dbReference type="SUPFAM" id="SSF54427">
    <property type="entry name" value="NTF2-like"/>
    <property type="match status" value="1"/>
</dbReference>
<evidence type="ECO:0000313" key="3">
    <source>
        <dbReference type="EMBL" id="RFU53576.1"/>
    </source>
</evidence>
<dbReference type="KEGG" id="schj:DDV21_007555"/>
<reference evidence="3 5" key="2">
    <citation type="submission" date="2018-08" db="EMBL/GenBank/DDBJ databases">
        <title>Draft genome of Streptococcus sp. nov. Z1.</title>
        <authorList>
            <person name="Tian Z."/>
        </authorList>
    </citation>
    <scope>NUCLEOTIDE SEQUENCE [LARGE SCALE GENOMIC DNA]</scope>
    <source>
        <strain evidence="3">Z1</strain>
        <strain evidence="5">Z1(2018)</strain>
    </source>
</reference>
<accession>A0A346ND54</accession>
<dbReference type="Pfam" id="PF12893">
    <property type="entry name" value="Lumazine_bd_2"/>
    <property type="match status" value="1"/>
</dbReference>
<dbReference type="EMBL" id="QVQZ01000005">
    <property type="protein sequence ID" value="RFU53576.1"/>
    <property type="molecule type" value="Genomic_DNA"/>
</dbReference>